<dbReference type="InterPro" id="IPR050680">
    <property type="entry name" value="YpeA/RimI_acetyltransf"/>
</dbReference>
<evidence type="ECO:0000259" key="3">
    <source>
        <dbReference type="PROSITE" id="PS51186"/>
    </source>
</evidence>
<evidence type="ECO:0000313" key="4">
    <source>
        <dbReference type="EMBL" id="SQI53845.1"/>
    </source>
</evidence>
<dbReference type="GO" id="GO:0016747">
    <property type="term" value="F:acyltransferase activity, transferring groups other than amino-acyl groups"/>
    <property type="evidence" value="ECO:0007669"/>
    <property type="project" value="InterPro"/>
</dbReference>
<keyword evidence="2" id="KW-0012">Acyltransferase</keyword>
<keyword evidence="1 4" id="KW-0808">Transferase</keyword>
<feature type="domain" description="N-acetyltransferase" evidence="3">
    <location>
        <begin position="8"/>
        <end position="173"/>
    </location>
</feature>
<dbReference type="PROSITE" id="PS51186">
    <property type="entry name" value="GNAT"/>
    <property type="match status" value="1"/>
</dbReference>
<dbReference type="Gene3D" id="3.40.630.30">
    <property type="match status" value="1"/>
</dbReference>
<protein>
    <submittedName>
        <fullName evidence="4">Putative acetyltransferase</fullName>
    </submittedName>
</protein>
<dbReference type="PANTHER" id="PTHR43420">
    <property type="entry name" value="ACETYLTRANSFERASE"/>
    <property type="match status" value="1"/>
</dbReference>
<dbReference type="EMBL" id="LS483476">
    <property type="protein sequence ID" value="SQI53845.1"/>
    <property type="molecule type" value="Genomic_DNA"/>
</dbReference>
<dbReference type="SUPFAM" id="SSF55729">
    <property type="entry name" value="Acyl-CoA N-acyltransferases (Nat)"/>
    <property type="match status" value="1"/>
</dbReference>
<reference evidence="4 5" key="1">
    <citation type="submission" date="2018-06" db="EMBL/GenBank/DDBJ databases">
        <authorList>
            <consortium name="Pathogen Informatics"/>
            <person name="Doyle S."/>
        </authorList>
    </citation>
    <scope>NUCLEOTIDE SEQUENCE [LARGE SCALE GENOMIC DNA]</scope>
    <source>
        <strain evidence="4 5">NCTC4824</strain>
    </source>
</reference>
<gene>
    <name evidence="4" type="ORF">NCTC4824_01141</name>
</gene>
<evidence type="ECO:0000256" key="2">
    <source>
        <dbReference type="ARBA" id="ARBA00023315"/>
    </source>
</evidence>
<dbReference type="InterPro" id="IPR016181">
    <property type="entry name" value="Acyl_CoA_acyltransferase"/>
</dbReference>
<dbReference type="Proteomes" id="UP000249134">
    <property type="component" value="Chromosome 1"/>
</dbReference>
<dbReference type="STRING" id="1348624.GCA_001591545_00237"/>
<organism evidence="4 5">
    <name type="scientific">Lederbergia lenta</name>
    <name type="common">Bacillus lentus</name>
    <dbReference type="NCBI Taxonomy" id="1467"/>
    <lineage>
        <taxon>Bacteria</taxon>
        <taxon>Bacillati</taxon>
        <taxon>Bacillota</taxon>
        <taxon>Bacilli</taxon>
        <taxon>Bacillales</taxon>
        <taxon>Bacillaceae</taxon>
        <taxon>Lederbergia</taxon>
    </lineage>
</organism>
<dbReference type="Pfam" id="PF00583">
    <property type="entry name" value="Acetyltransf_1"/>
    <property type="match status" value="1"/>
</dbReference>
<proteinExistence type="predicted"/>
<sequence>MYKHALSIDIKVAEESQLDFLVTQFSPDNPLFQYNRYEVQKKGEGLYLIAWHSKTPAGHFLLRWSGPKDAAVTRFVDIASRSYLEAGHTNEEFRRKGVATAIIQEAERISKERGCTHIGLEVGIENREAKQLYEKLGYQDWGQGEFTISWEYTDKNGNIGIETEIVTYMQKML</sequence>
<accession>A0A2X4YQA2</accession>
<evidence type="ECO:0000256" key="1">
    <source>
        <dbReference type="ARBA" id="ARBA00022679"/>
    </source>
</evidence>
<dbReference type="RefSeq" id="WP_066136326.1">
    <property type="nucleotide sequence ID" value="NZ_CBCSGM010000001.1"/>
</dbReference>
<dbReference type="InterPro" id="IPR000182">
    <property type="entry name" value="GNAT_dom"/>
</dbReference>
<dbReference type="AlphaFoldDB" id="A0A2X4YQA2"/>
<dbReference type="KEGG" id="blen:NCTC4824_01141"/>
<evidence type="ECO:0000313" key="5">
    <source>
        <dbReference type="Proteomes" id="UP000249134"/>
    </source>
</evidence>
<name>A0A2X4YQA2_LEDLE</name>
<keyword evidence="5" id="KW-1185">Reference proteome</keyword>
<dbReference type="CDD" id="cd04301">
    <property type="entry name" value="NAT_SF"/>
    <property type="match status" value="1"/>
</dbReference>